<reference evidence="5 6" key="1">
    <citation type="submission" date="2019-03" db="EMBL/GenBank/DDBJ databases">
        <title>Seongchinamella monodicae gen. nov., sp. nov., a novel member of the Gammaproteobacteria isolated from a tidal mudflat of beach.</title>
        <authorList>
            <person name="Yang H.G."/>
            <person name="Kang J.W."/>
            <person name="Lee S.D."/>
        </authorList>
    </citation>
    <scope>NUCLEOTIDE SEQUENCE [LARGE SCALE GENOMIC DNA]</scope>
    <source>
        <strain evidence="5 6">GH4-78</strain>
    </source>
</reference>
<dbReference type="PROSITE" id="PS51755">
    <property type="entry name" value="OMPR_PHOB"/>
    <property type="match status" value="1"/>
</dbReference>
<keyword evidence="1 2" id="KW-0238">DNA-binding</keyword>
<dbReference type="SMART" id="SM00862">
    <property type="entry name" value="Trans_reg_C"/>
    <property type="match status" value="1"/>
</dbReference>
<keyword evidence="6" id="KW-1185">Reference proteome</keyword>
<sequence>MMVYRIGEVDFDTDASEIRVRGMATHLQPQVSSVLACLIRHRGEVVSKDTLVAEAWKGRYASDESVTRCVSLLRAQLADRDQRHLIETIAKKGYRFNGPVEEVTPGHCSASSHTEYQPQSAGDSPKTAVNLLITAAVIFLMLSALGVASDFFTLR</sequence>
<name>A0A4R5LTA8_9GAMM</name>
<proteinExistence type="predicted"/>
<feature type="DNA-binding region" description="OmpR/PhoB-type" evidence="2">
    <location>
        <begin position="1"/>
        <end position="98"/>
    </location>
</feature>
<accession>A0A4R5LTA8</accession>
<dbReference type="GO" id="GO:0003677">
    <property type="term" value="F:DNA binding"/>
    <property type="evidence" value="ECO:0007669"/>
    <property type="project" value="UniProtKB-UniRule"/>
</dbReference>
<dbReference type="InterPro" id="IPR001867">
    <property type="entry name" value="OmpR/PhoB-type_DNA-bd"/>
</dbReference>
<comment type="caution">
    <text evidence="5">The sequence shown here is derived from an EMBL/GenBank/DDBJ whole genome shotgun (WGS) entry which is preliminary data.</text>
</comment>
<dbReference type="Proteomes" id="UP000295554">
    <property type="component" value="Unassembled WGS sequence"/>
</dbReference>
<evidence type="ECO:0000256" key="2">
    <source>
        <dbReference type="PROSITE-ProRule" id="PRU01091"/>
    </source>
</evidence>
<dbReference type="CDD" id="cd00383">
    <property type="entry name" value="trans_reg_C"/>
    <property type="match status" value="1"/>
</dbReference>
<evidence type="ECO:0000259" key="4">
    <source>
        <dbReference type="PROSITE" id="PS51755"/>
    </source>
</evidence>
<protein>
    <recommendedName>
        <fullName evidence="4">OmpR/PhoB-type domain-containing protein</fullName>
    </recommendedName>
</protein>
<keyword evidence="3" id="KW-0812">Transmembrane</keyword>
<feature type="domain" description="OmpR/PhoB-type" evidence="4">
    <location>
        <begin position="1"/>
        <end position="98"/>
    </location>
</feature>
<dbReference type="Gene3D" id="1.10.10.10">
    <property type="entry name" value="Winged helix-like DNA-binding domain superfamily/Winged helix DNA-binding domain"/>
    <property type="match status" value="1"/>
</dbReference>
<dbReference type="EMBL" id="SMSE01000002">
    <property type="protein sequence ID" value="TDG14141.1"/>
    <property type="molecule type" value="Genomic_DNA"/>
</dbReference>
<keyword evidence="3" id="KW-1133">Transmembrane helix</keyword>
<dbReference type="AlphaFoldDB" id="A0A4R5LTA8"/>
<dbReference type="SUPFAM" id="SSF46894">
    <property type="entry name" value="C-terminal effector domain of the bipartite response regulators"/>
    <property type="match status" value="1"/>
</dbReference>
<dbReference type="Pfam" id="PF00486">
    <property type="entry name" value="Trans_reg_C"/>
    <property type="match status" value="1"/>
</dbReference>
<evidence type="ECO:0000313" key="5">
    <source>
        <dbReference type="EMBL" id="TDG14141.1"/>
    </source>
</evidence>
<feature type="transmembrane region" description="Helical" evidence="3">
    <location>
        <begin position="128"/>
        <end position="148"/>
    </location>
</feature>
<dbReference type="GO" id="GO:0000160">
    <property type="term" value="P:phosphorelay signal transduction system"/>
    <property type="evidence" value="ECO:0007669"/>
    <property type="project" value="InterPro"/>
</dbReference>
<evidence type="ECO:0000256" key="3">
    <source>
        <dbReference type="SAM" id="Phobius"/>
    </source>
</evidence>
<organism evidence="5 6">
    <name type="scientific">Seongchinamella unica</name>
    <dbReference type="NCBI Taxonomy" id="2547392"/>
    <lineage>
        <taxon>Bacteria</taxon>
        <taxon>Pseudomonadati</taxon>
        <taxon>Pseudomonadota</taxon>
        <taxon>Gammaproteobacteria</taxon>
        <taxon>Cellvibrionales</taxon>
        <taxon>Halieaceae</taxon>
        <taxon>Seongchinamella</taxon>
    </lineage>
</organism>
<keyword evidence="3" id="KW-0472">Membrane</keyword>
<dbReference type="InterPro" id="IPR036388">
    <property type="entry name" value="WH-like_DNA-bd_sf"/>
</dbReference>
<dbReference type="GO" id="GO:0006355">
    <property type="term" value="P:regulation of DNA-templated transcription"/>
    <property type="evidence" value="ECO:0007669"/>
    <property type="project" value="InterPro"/>
</dbReference>
<gene>
    <name evidence="5" type="ORF">E2F43_11750</name>
</gene>
<evidence type="ECO:0000313" key="6">
    <source>
        <dbReference type="Proteomes" id="UP000295554"/>
    </source>
</evidence>
<dbReference type="InterPro" id="IPR016032">
    <property type="entry name" value="Sig_transdc_resp-reg_C-effctor"/>
</dbReference>
<dbReference type="OrthoDB" id="1971692at2"/>
<evidence type="ECO:0000256" key="1">
    <source>
        <dbReference type="ARBA" id="ARBA00023125"/>
    </source>
</evidence>
<dbReference type="RefSeq" id="WP_133212809.1">
    <property type="nucleotide sequence ID" value="NZ_SMSE01000002.1"/>
</dbReference>